<dbReference type="EMBL" id="NBIV01000256">
    <property type="protein sequence ID" value="PXF40862.1"/>
    <property type="molecule type" value="Genomic_DNA"/>
</dbReference>
<gene>
    <name evidence="2" type="ORF">BWQ96_09423</name>
</gene>
<evidence type="ECO:0000256" key="1">
    <source>
        <dbReference type="SAM" id="MobiDB-lite"/>
    </source>
</evidence>
<keyword evidence="3" id="KW-1185">Reference proteome</keyword>
<evidence type="ECO:0000313" key="2">
    <source>
        <dbReference type="EMBL" id="PXF40862.1"/>
    </source>
</evidence>
<sequence length="169" mass="19050">MKVYEMVATIEADFIVKNDATKSMDQMKNKMNAEESEKIEKDGNLIIDTVEEAGRLALAASQDGKREYKGSRNLARLAAKARKANRDGEVAERRLKSEETCVEKDGTECAICPGLRDEVERLKNESKNTVIEVGQVAKQAREDSRNARDNRNKIKELRSQSDERRGKSC</sequence>
<name>A0A2V3IFN3_9FLOR</name>
<accession>A0A2V3IFN3</accession>
<evidence type="ECO:0000313" key="3">
    <source>
        <dbReference type="Proteomes" id="UP000247409"/>
    </source>
</evidence>
<feature type="region of interest" description="Disordered" evidence="1">
    <location>
        <begin position="135"/>
        <end position="169"/>
    </location>
</feature>
<feature type="compositionally biased region" description="Basic and acidic residues" evidence="1">
    <location>
        <begin position="139"/>
        <end position="169"/>
    </location>
</feature>
<organism evidence="2 3">
    <name type="scientific">Gracilariopsis chorda</name>
    <dbReference type="NCBI Taxonomy" id="448386"/>
    <lineage>
        <taxon>Eukaryota</taxon>
        <taxon>Rhodophyta</taxon>
        <taxon>Florideophyceae</taxon>
        <taxon>Rhodymeniophycidae</taxon>
        <taxon>Gracilariales</taxon>
        <taxon>Gracilariaceae</taxon>
        <taxon>Gracilariopsis</taxon>
    </lineage>
</organism>
<proteinExistence type="predicted"/>
<dbReference type="Proteomes" id="UP000247409">
    <property type="component" value="Unassembled WGS sequence"/>
</dbReference>
<reference evidence="2 3" key="1">
    <citation type="journal article" date="2018" name="Mol. Biol. Evol.">
        <title>Analysis of the draft genome of the red seaweed Gracilariopsis chorda provides insights into genome size evolution in Rhodophyta.</title>
        <authorList>
            <person name="Lee J."/>
            <person name="Yang E.C."/>
            <person name="Graf L."/>
            <person name="Yang J.H."/>
            <person name="Qiu H."/>
            <person name="Zel Zion U."/>
            <person name="Chan C.X."/>
            <person name="Stephens T.G."/>
            <person name="Weber A.P.M."/>
            <person name="Boo G.H."/>
            <person name="Boo S.M."/>
            <person name="Kim K.M."/>
            <person name="Shin Y."/>
            <person name="Jung M."/>
            <person name="Lee S.J."/>
            <person name="Yim H.S."/>
            <person name="Lee J.H."/>
            <person name="Bhattacharya D."/>
            <person name="Yoon H.S."/>
        </authorList>
    </citation>
    <scope>NUCLEOTIDE SEQUENCE [LARGE SCALE GENOMIC DNA]</scope>
    <source>
        <strain evidence="2 3">SKKU-2015</strain>
        <tissue evidence="2">Whole body</tissue>
    </source>
</reference>
<comment type="caution">
    <text evidence="2">The sequence shown here is derived from an EMBL/GenBank/DDBJ whole genome shotgun (WGS) entry which is preliminary data.</text>
</comment>
<dbReference type="AlphaFoldDB" id="A0A2V3IFN3"/>
<protein>
    <submittedName>
        <fullName evidence="2">Uncharacterized protein</fullName>
    </submittedName>
</protein>